<dbReference type="PROSITE" id="PS50913">
    <property type="entry name" value="GRIP"/>
    <property type="match status" value="1"/>
</dbReference>
<evidence type="ECO:0000256" key="2">
    <source>
        <dbReference type="ARBA" id="ARBA00023034"/>
    </source>
</evidence>
<keyword evidence="3" id="KW-0175">Coiled coil</keyword>
<dbReference type="PANTHER" id="PTHR18921:SF2">
    <property type="entry name" value="THYROID RECEPTOR-INTERACTING PROTEIN 11"/>
    <property type="match status" value="1"/>
</dbReference>
<reference evidence="6" key="1">
    <citation type="submission" date="2009-10" db="EMBL/GenBank/DDBJ databases">
        <title>An Insight into the Sialotranscriptome of Simulium nigrimanum, a Black Fly Associated with Fogo Selvagem in South America.</title>
        <authorList>
            <person name="Ribeiro J.M.C."/>
            <person name="Valenzuela J.G."/>
            <person name="Pham V.M."/>
            <person name="Kleeman L."/>
            <person name="Barbian K.D."/>
            <person name="Favreau A.J."/>
            <person name="Eaton D.P."/>
            <person name="Aoki V."/>
            <person name="Hans-Filho G."/>
            <person name="Rivitti E.A."/>
            <person name="Diaz L.A."/>
        </authorList>
    </citation>
    <scope>NUCLEOTIDE SEQUENCE</scope>
    <source>
        <tissue evidence="6">Salivary glands</tissue>
    </source>
</reference>
<dbReference type="EMBL" id="EZ420021">
    <property type="protein sequence ID" value="ACZ28376.1"/>
    <property type="molecule type" value="mRNA"/>
</dbReference>
<evidence type="ECO:0000256" key="1">
    <source>
        <dbReference type="ARBA" id="ARBA00004555"/>
    </source>
</evidence>
<feature type="non-terminal residue" evidence="6">
    <location>
        <position position="1"/>
    </location>
</feature>
<feature type="region of interest" description="Disordered" evidence="4">
    <location>
        <begin position="97"/>
        <end position="136"/>
    </location>
</feature>
<comment type="subcellular location">
    <subcellularLocation>
        <location evidence="1">Golgi apparatus</location>
    </subcellularLocation>
</comment>
<sequence>KMAGVESSQANKEEKNLVKNLVIGYVSAPNANDKLQILKLISHVLDLSPPECDKVGLGSGRSQGGWLGGLLSSGGGAGNFNKESLAQTFVMFLEKESQPNPAGPASLLTLLDQPSPTSTSQQSGPPHQNIPAPATSAATAAPAVAAVQPILLGNENILHQSFVPQPQRISSAFLKNILNDQT</sequence>
<organism evidence="6">
    <name type="scientific">Simulium nigrimanum</name>
    <name type="common">Black fly</name>
    <dbReference type="NCBI Taxonomy" id="683695"/>
    <lineage>
        <taxon>Eukaryota</taxon>
        <taxon>Metazoa</taxon>
        <taxon>Ecdysozoa</taxon>
        <taxon>Arthropoda</taxon>
        <taxon>Hexapoda</taxon>
        <taxon>Insecta</taxon>
        <taxon>Pterygota</taxon>
        <taxon>Neoptera</taxon>
        <taxon>Endopterygota</taxon>
        <taxon>Diptera</taxon>
        <taxon>Nematocera</taxon>
        <taxon>Chironomoidea</taxon>
        <taxon>Simuliidae</taxon>
        <taxon>Simulium</taxon>
    </lineage>
</organism>
<evidence type="ECO:0000256" key="4">
    <source>
        <dbReference type="SAM" id="MobiDB-lite"/>
    </source>
</evidence>
<dbReference type="AlphaFoldDB" id="D1FQC1"/>
<protein>
    <submittedName>
        <fullName evidence="6">Hypothetical conserved protein</fullName>
    </submittedName>
</protein>
<dbReference type="GO" id="GO:0006888">
    <property type="term" value="P:endoplasmic reticulum to Golgi vesicle-mediated transport"/>
    <property type="evidence" value="ECO:0007669"/>
    <property type="project" value="TreeGrafter"/>
</dbReference>
<name>D1FQC1_SIMNI</name>
<dbReference type="InterPro" id="IPR000237">
    <property type="entry name" value="GRIP_dom"/>
</dbReference>
<keyword evidence="2" id="KW-0333">Golgi apparatus</keyword>
<feature type="compositionally biased region" description="Low complexity" evidence="4">
    <location>
        <begin position="113"/>
        <end position="136"/>
    </location>
</feature>
<proteinExistence type="evidence at transcript level"/>
<dbReference type="PANTHER" id="PTHR18921">
    <property type="entry name" value="MYOSIN HEAVY CHAIN - RELATED"/>
    <property type="match status" value="1"/>
</dbReference>
<dbReference type="GO" id="GO:0031267">
    <property type="term" value="F:small GTPase binding"/>
    <property type="evidence" value="ECO:0007669"/>
    <property type="project" value="TreeGrafter"/>
</dbReference>
<evidence type="ECO:0000256" key="3">
    <source>
        <dbReference type="ARBA" id="ARBA00023054"/>
    </source>
</evidence>
<evidence type="ECO:0000313" key="6">
    <source>
        <dbReference type="EMBL" id="ACZ28376.1"/>
    </source>
</evidence>
<dbReference type="GO" id="GO:0005794">
    <property type="term" value="C:Golgi apparatus"/>
    <property type="evidence" value="ECO:0007669"/>
    <property type="project" value="UniProtKB-SubCell"/>
</dbReference>
<feature type="domain" description="GRIP" evidence="5">
    <location>
        <begin position="8"/>
        <end position="58"/>
    </location>
</feature>
<dbReference type="GO" id="GO:0007030">
    <property type="term" value="P:Golgi organization"/>
    <property type="evidence" value="ECO:0007669"/>
    <property type="project" value="TreeGrafter"/>
</dbReference>
<accession>D1FQC1</accession>
<evidence type="ECO:0000259" key="5">
    <source>
        <dbReference type="PROSITE" id="PS50913"/>
    </source>
</evidence>